<gene>
    <name evidence="2" type="ORF">CYMTET_11215</name>
</gene>
<comment type="caution">
    <text evidence="2">The sequence shown here is derived from an EMBL/GenBank/DDBJ whole genome shotgun (WGS) entry which is preliminary data.</text>
</comment>
<feature type="region of interest" description="Disordered" evidence="1">
    <location>
        <begin position="53"/>
        <end position="132"/>
    </location>
</feature>
<organism evidence="2 3">
    <name type="scientific">Cymbomonas tetramitiformis</name>
    <dbReference type="NCBI Taxonomy" id="36881"/>
    <lineage>
        <taxon>Eukaryota</taxon>
        <taxon>Viridiplantae</taxon>
        <taxon>Chlorophyta</taxon>
        <taxon>Pyramimonadophyceae</taxon>
        <taxon>Pyramimonadales</taxon>
        <taxon>Pyramimonadaceae</taxon>
        <taxon>Cymbomonas</taxon>
    </lineage>
</organism>
<evidence type="ECO:0000256" key="1">
    <source>
        <dbReference type="SAM" id="MobiDB-lite"/>
    </source>
</evidence>
<accession>A0AAE0LDP0</accession>
<keyword evidence="3" id="KW-1185">Reference proteome</keyword>
<feature type="region of interest" description="Disordered" evidence="1">
    <location>
        <begin position="177"/>
        <end position="217"/>
    </location>
</feature>
<feature type="compositionally biased region" description="Basic and acidic residues" evidence="1">
    <location>
        <begin position="58"/>
        <end position="69"/>
    </location>
</feature>
<evidence type="ECO:0000313" key="3">
    <source>
        <dbReference type="Proteomes" id="UP001190700"/>
    </source>
</evidence>
<feature type="compositionally biased region" description="Polar residues" evidence="1">
    <location>
        <begin position="197"/>
        <end position="211"/>
    </location>
</feature>
<name>A0AAE0LDP0_9CHLO</name>
<sequence>MEPEPEENELINDELAQAERELALVDEELYSEIPGAPQSRSKVESWLRQIHQSNGLDSSHDSLTRERDPFMSGRSSRRSDFEAERPITRGDSLVDEELSHLLSRNPGGPERRPLESRMESRRGGRWDGSSSALPAISALKTRPGAEHLAPTLESLPEAPLIDTSIWPKSITRELGTLPTEAQLARKQGRKSARAETVDNSQAQLQSHTSQELMGDFT</sequence>
<feature type="compositionally biased region" description="Basic and acidic residues" evidence="1">
    <location>
        <begin position="77"/>
        <end position="88"/>
    </location>
</feature>
<protein>
    <submittedName>
        <fullName evidence="2">Uncharacterized protein</fullName>
    </submittedName>
</protein>
<feature type="compositionally biased region" description="Basic and acidic residues" evidence="1">
    <location>
        <begin position="109"/>
        <end position="125"/>
    </location>
</feature>
<feature type="non-terminal residue" evidence="2">
    <location>
        <position position="217"/>
    </location>
</feature>
<proteinExistence type="predicted"/>
<reference evidence="2 3" key="1">
    <citation type="journal article" date="2015" name="Genome Biol. Evol.">
        <title>Comparative Genomics of a Bacterivorous Green Alga Reveals Evolutionary Causalities and Consequences of Phago-Mixotrophic Mode of Nutrition.</title>
        <authorList>
            <person name="Burns J.A."/>
            <person name="Paasch A."/>
            <person name="Narechania A."/>
            <person name="Kim E."/>
        </authorList>
    </citation>
    <scope>NUCLEOTIDE SEQUENCE [LARGE SCALE GENOMIC DNA]</scope>
    <source>
        <strain evidence="2 3">PLY_AMNH</strain>
    </source>
</reference>
<evidence type="ECO:0000313" key="2">
    <source>
        <dbReference type="EMBL" id="KAK3280969.1"/>
    </source>
</evidence>
<dbReference type="EMBL" id="LGRX02004154">
    <property type="protein sequence ID" value="KAK3280969.1"/>
    <property type="molecule type" value="Genomic_DNA"/>
</dbReference>
<dbReference type="Proteomes" id="UP001190700">
    <property type="component" value="Unassembled WGS sequence"/>
</dbReference>
<dbReference type="AlphaFoldDB" id="A0AAE0LDP0"/>